<keyword evidence="2" id="KW-1133">Transmembrane helix</keyword>
<evidence type="ECO:0000256" key="1">
    <source>
        <dbReference type="SAM" id="MobiDB-lite"/>
    </source>
</evidence>
<protein>
    <recommendedName>
        <fullName evidence="5">Amino acid transporter transmembrane domain-containing protein</fullName>
    </recommendedName>
</protein>
<evidence type="ECO:0000256" key="2">
    <source>
        <dbReference type="SAM" id="Phobius"/>
    </source>
</evidence>
<evidence type="ECO:0000313" key="3">
    <source>
        <dbReference type="EMBL" id="KAA0160690.1"/>
    </source>
</evidence>
<reference evidence="3 4" key="1">
    <citation type="submission" date="2019-07" db="EMBL/GenBank/DDBJ databases">
        <title>Genomes of Cafeteria roenbergensis.</title>
        <authorList>
            <person name="Fischer M.G."/>
            <person name="Hackl T."/>
            <person name="Roman M."/>
        </authorList>
    </citation>
    <scope>NUCLEOTIDE SEQUENCE [LARGE SCALE GENOMIC DNA]</scope>
    <source>
        <strain evidence="3 4">E4-10P</strain>
    </source>
</reference>
<comment type="caution">
    <text evidence="3">The sequence shown here is derived from an EMBL/GenBank/DDBJ whole genome shotgun (WGS) entry which is preliminary data.</text>
</comment>
<feature type="region of interest" description="Disordered" evidence="1">
    <location>
        <begin position="179"/>
        <end position="208"/>
    </location>
</feature>
<feature type="transmembrane region" description="Helical" evidence="2">
    <location>
        <begin position="71"/>
        <end position="96"/>
    </location>
</feature>
<sequence>MPRRISKYHEHAPQPEQSCCSGLRIPRALNVCASSPDGMISTLVTTCMTINWVVGAGALGLPYVMQEAGVGVASVLLIATTTLLFVTATMLADAFARADAIERFEMLAAAANVPIARRRTALACCWDTAKPEPAAVPGPAPGPAESGEAQPLTESGRAAAGSRASSIGGLSLSPMGPASPEHYGSVAHSPPGLGAADETASEAGESTTSAALSADAIARHVEWLRRPEFLISHRKIELVELVQRTSGTTAARVYLFLVSAYLYGAMWSYAAVFGESFVNRFPFPLDDDPAEARRLSYFVYEGVFGLVAVSMSLLGIREQVSFQLVMTGVRVVVFGSMVITAIIALASADAPDPTGGFDLAGFSGFDPATATVEQVLFGAGRVITLASVGLVVPVVVYAQLFHTGTAVLVEPLRDKRAVGTVFGATYLVTTSVYLVIGATCAVLFGSSAAPSIQVNWVNYGDLWASPFAQVIGYIVVLFPGIDTLSVTPLNVVALASNIMGAVYGDRAPKAERNVWLVRGFRLLAALPPVIGACIVHDLSTILDVAGMVGLFIALVLPPTVWILTLKETNRFFHPTSDGPALSQVVADKLEHGESAAEGTAEAREPHSTSELLLDSDLVLPPNDVRVSPYTLRIFARQGCAWCLSMSGLAITLVVVLSLLGAFGAEGQGSGEAMD</sequence>
<feature type="transmembrane region" description="Helical" evidence="2">
    <location>
        <begin position="43"/>
        <end position="65"/>
    </location>
</feature>
<feature type="transmembrane region" description="Helical" evidence="2">
    <location>
        <begin position="253"/>
        <end position="277"/>
    </location>
</feature>
<organism evidence="3 4">
    <name type="scientific">Cafeteria roenbergensis</name>
    <name type="common">Marine flagellate</name>
    <dbReference type="NCBI Taxonomy" id="33653"/>
    <lineage>
        <taxon>Eukaryota</taxon>
        <taxon>Sar</taxon>
        <taxon>Stramenopiles</taxon>
        <taxon>Bigyra</taxon>
        <taxon>Opalozoa</taxon>
        <taxon>Bicosoecida</taxon>
        <taxon>Cafeteriaceae</taxon>
        <taxon>Cafeteria</taxon>
    </lineage>
</organism>
<dbReference type="EMBL" id="VLTO01000152">
    <property type="protein sequence ID" value="KAA0160690.1"/>
    <property type="molecule type" value="Genomic_DNA"/>
</dbReference>
<feature type="transmembrane region" description="Helical" evidence="2">
    <location>
        <begin position="328"/>
        <end position="348"/>
    </location>
</feature>
<dbReference type="Proteomes" id="UP000322899">
    <property type="component" value="Unassembled WGS sequence"/>
</dbReference>
<dbReference type="PANTHER" id="PTHR16189">
    <property type="entry name" value="TRANSMEMBRANE PROTEIN 104-RELATED"/>
    <property type="match status" value="1"/>
</dbReference>
<keyword evidence="2" id="KW-0812">Transmembrane</keyword>
<proteinExistence type="predicted"/>
<evidence type="ECO:0000313" key="4">
    <source>
        <dbReference type="Proteomes" id="UP000322899"/>
    </source>
</evidence>
<feature type="transmembrane region" description="Helical" evidence="2">
    <location>
        <begin position="421"/>
        <end position="450"/>
    </location>
</feature>
<gene>
    <name evidence="3" type="ORF">FNF27_08228</name>
</gene>
<accession>A0A5A8D8R1</accession>
<feature type="transmembrane region" description="Helical" evidence="2">
    <location>
        <begin position="640"/>
        <end position="664"/>
    </location>
</feature>
<dbReference type="OrthoDB" id="294541at2759"/>
<dbReference type="PANTHER" id="PTHR16189:SF2">
    <property type="entry name" value="AMINO ACID TRANSPORTER TRANSMEMBRANE DOMAIN-CONTAINING PROTEIN"/>
    <property type="match status" value="1"/>
</dbReference>
<feature type="transmembrane region" description="Helical" evidence="2">
    <location>
        <begin position="515"/>
        <end position="538"/>
    </location>
</feature>
<feature type="region of interest" description="Disordered" evidence="1">
    <location>
        <begin position="133"/>
        <end position="158"/>
    </location>
</feature>
<feature type="transmembrane region" description="Helical" evidence="2">
    <location>
        <begin position="470"/>
        <end position="503"/>
    </location>
</feature>
<feature type="transmembrane region" description="Helical" evidence="2">
    <location>
        <begin position="297"/>
        <end position="316"/>
    </location>
</feature>
<keyword evidence="2" id="KW-0472">Membrane</keyword>
<feature type="compositionally biased region" description="Low complexity" evidence="1">
    <location>
        <begin position="195"/>
        <end position="208"/>
    </location>
</feature>
<evidence type="ECO:0008006" key="5">
    <source>
        <dbReference type="Google" id="ProtNLM"/>
    </source>
</evidence>
<name>A0A5A8D8R1_CAFRO</name>
<feature type="transmembrane region" description="Helical" evidence="2">
    <location>
        <begin position="544"/>
        <end position="563"/>
    </location>
</feature>
<dbReference type="AlphaFoldDB" id="A0A5A8D8R1"/>
<feature type="transmembrane region" description="Helical" evidence="2">
    <location>
        <begin position="382"/>
        <end position="409"/>
    </location>
</feature>
<feature type="compositionally biased region" description="Low complexity" evidence="1">
    <location>
        <begin position="143"/>
        <end position="158"/>
    </location>
</feature>